<reference evidence="1 2" key="1">
    <citation type="submission" date="2013-08" db="EMBL/GenBank/DDBJ databases">
        <title>The genome sequence of Knoellia sinensis.</title>
        <authorList>
            <person name="Zhu W."/>
            <person name="Wang G."/>
        </authorList>
    </citation>
    <scope>NUCLEOTIDE SEQUENCE [LARGE SCALE GENOMIC DNA]</scope>
    <source>
        <strain evidence="1 2">KCTC 19936</strain>
    </source>
</reference>
<sequence length="53" mass="5554">MSQAIPVITPRATGRCGRKDGNIAAPNAMGVANAADARGTLSRERSPLIAHRR</sequence>
<dbReference type="EMBL" id="AVPJ01000020">
    <property type="protein sequence ID" value="KGN30325.1"/>
    <property type="molecule type" value="Genomic_DNA"/>
</dbReference>
<organism evidence="1 2">
    <name type="scientific">Knoellia sinensis KCTC 19936</name>
    <dbReference type="NCBI Taxonomy" id="1385520"/>
    <lineage>
        <taxon>Bacteria</taxon>
        <taxon>Bacillati</taxon>
        <taxon>Actinomycetota</taxon>
        <taxon>Actinomycetes</taxon>
        <taxon>Micrococcales</taxon>
        <taxon>Intrasporangiaceae</taxon>
        <taxon>Knoellia</taxon>
    </lineage>
</organism>
<accession>A0A0A0IYN8</accession>
<evidence type="ECO:0000313" key="1">
    <source>
        <dbReference type="EMBL" id="KGN30325.1"/>
    </source>
</evidence>
<proteinExistence type="predicted"/>
<protein>
    <submittedName>
        <fullName evidence="1">Uncharacterized protein</fullName>
    </submittedName>
</protein>
<gene>
    <name evidence="1" type="ORF">N802_09290</name>
</gene>
<dbReference type="AlphaFoldDB" id="A0A0A0IYN8"/>
<dbReference type="Proteomes" id="UP000030002">
    <property type="component" value="Unassembled WGS sequence"/>
</dbReference>
<comment type="caution">
    <text evidence="1">The sequence shown here is derived from an EMBL/GenBank/DDBJ whole genome shotgun (WGS) entry which is preliminary data.</text>
</comment>
<keyword evidence="2" id="KW-1185">Reference proteome</keyword>
<evidence type="ECO:0000313" key="2">
    <source>
        <dbReference type="Proteomes" id="UP000030002"/>
    </source>
</evidence>
<name>A0A0A0IYN8_9MICO</name>